<organism evidence="1 2">
    <name type="scientific">Laodelphax striatellus</name>
    <name type="common">Small brown planthopper</name>
    <name type="synonym">Delphax striatella</name>
    <dbReference type="NCBI Taxonomy" id="195883"/>
    <lineage>
        <taxon>Eukaryota</taxon>
        <taxon>Metazoa</taxon>
        <taxon>Ecdysozoa</taxon>
        <taxon>Arthropoda</taxon>
        <taxon>Hexapoda</taxon>
        <taxon>Insecta</taxon>
        <taxon>Pterygota</taxon>
        <taxon>Neoptera</taxon>
        <taxon>Paraneoptera</taxon>
        <taxon>Hemiptera</taxon>
        <taxon>Auchenorrhyncha</taxon>
        <taxon>Fulgoroidea</taxon>
        <taxon>Delphacidae</taxon>
        <taxon>Criomorphinae</taxon>
        <taxon>Laodelphax</taxon>
    </lineage>
</organism>
<evidence type="ECO:0000313" key="2">
    <source>
        <dbReference type="Proteomes" id="UP000291343"/>
    </source>
</evidence>
<gene>
    <name evidence="1" type="ORF">LSTR_LSTR012171</name>
</gene>
<comment type="caution">
    <text evidence="1">The sequence shown here is derived from an EMBL/GenBank/DDBJ whole genome shotgun (WGS) entry which is preliminary data.</text>
</comment>
<protein>
    <submittedName>
        <fullName evidence="1">Uncharacterized protein</fullName>
    </submittedName>
</protein>
<keyword evidence="2" id="KW-1185">Reference proteome</keyword>
<dbReference type="AlphaFoldDB" id="A0A482WXV4"/>
<dbReference type="OrthoDB" id="6647102at2759"/>
<name>A0A482WXV4_LAOST</name>
<dbReference type="InParanoid" id="A0A482WXV4"/>
<proteinExistence type="predicted"/>
<evidence type="ECO:0000313" key="1">
    <source>
        <dbReference type="EMBL" id="RZF38338.1"/>
    </source>
</evidence>
<sequence>MRDIDPLMPVHNPIMFSSGSLSYGSSNNNKKLKISSMEFYKDVVKLDTNGNEVIECKINPNIRKNPQVTIKKFQKVTVRDMEKVTVVPDNNIDFRKYFKFKVSEVWECQLPSQEYPILRIVNRLQLRQIAGVVTFIEGVDKVWIELENDNHVIKMEDIRYMNQSSQQLIYFNDSIFLRERREVEDWMSGTETMTEYNPDVDPTSVNQFLKDGLVKSGEFLRTIKLPSQATRVGDRKSLAKITYSGKSRTVTFEKGERLFQVGSNRLNRAESPDLICGPITSAEAENIVYIPRVMELIDGKMQLLDEDTLEDAFTIPVRKVWKCENEIMRVFTALCAKILLAAVTYFDGVEVGKYELFSHGTPRF</sequence>
<dbReference type="Proteomes" id="UP000291343">
    <property type="component" value="Unassembled WGS sequence"/>
</dbReference>
<dbReference type="EMBL" id="QKKF02022601">
    <property type="protein sequence ID" value="RZF38338.1"/>
    <property type="molecule type" value="Genomic_DNA"/>
</dbReference>
<accession>A0A482WXV4</accession>
<reference evidence="1 2" key="1">
    <citation type="journal article" date="2017" name="Gigascience">
        <title>Genome sequence of the small brown planthopper, Laodelphax striatellus.</title>
        <authorList>
            <person name="Zhu J."/>
            <person name="Jiang F."/>
            <person name="Wang X."/>
            <person name="Yang P."/>
            <person name="Bao Y."/>
            <person name="Zhao W."/>
            <person name="Wang W."/>
            <person name="Lu H."/>
            <person name="Wang Q."/>
            <person name="Cui N."/>
            <person name="Li J."/>
            <person name="Chen X."/>
            <person name="Luo L."/>
            <person name="Yu J."/>
            <person name="Kang L."/>
            <person name="Cui F."/>
        </authorList>
    </citation>
    <scope>NUCLEOTIDE SEQUENCE [LARGE SCALE GENOMIC DNA]</scope>
    <source>
        <strain evidence="1">Lst14</strain>
    </source>
</reference>